<gene>
    <name evidence="1" type="ORF">JL102_11895</name>
</gene>
<proteinExistence type="predicted"/>
<keyword evidence="2" id="KW-1185">Reference proteome</keyword>
<organism evidence="1 2">
    <name type="scientific">Fulvivirga sediminis</name>
    <dbReference type="NCBI Taxonomy" id="2803949"/>
    <lineage>
        <taxon>Bacteria</taxon>
        <taxon>Pseudomonadati</taxon>
        <taxon>Bacteroidota</taxon>
        <taxon>Cytophagia</taxon>
        <taxon>Cytophagales</taxon>
        <taxon>Fulvivirgaceae</taxon>
        <taxon>Fulvivirga</taxon>
    </lineage>
</organism>
<protein>
    <recommendedName>
        <fullName evidence="3">3-oxoacyl-ACP synthase</fullName>
    </recommendedName>
</protein>
<name>A0A937FAC1_9BACT</name>
<dbReference type="RefSeq" id="WP_202244635.1">
    <property type="nucleotide sequence ID" value="NZ_JAESIY010000006.1"/>
</dbReference>
<reference evidence="1" key="1">
    <citation type="submission" date="2021-01" db="EMBL/GenBank/DDBJ databases">
        <title>Fulvivirga kasyanovii gen. nov., sp nov., a novel member of the phylum Bacteroidetes isolated from seawater in a mussel farm.</title>
        <authorList>
            <person name="Zhao L.-H."/>
            <person name="Wang Z.-J."/>
        </authorList>
    </citation>
    <scope>NUCLEOTIDE SEQUENCE</scope>
    <source>
        <strain evidence="1">2943</strain>
    </source>
</reference>
<comment type="caution">
    <text evidence="1">The sequence shown here is derived from an EMBL/GenBank/DDBJ whole genome shotgun (WGS) entry which is preliminary data.</text>
</comment>
<evidence type="ECO:0008006" key="3">
    <source>
        <dbReference type="Google" id="ProtNLM"/>
    </source>
</evidence>
<dbReference type="SUPFAM" id="SSF53901">
    <property type="entry name" value="Thiolase-like"/>
    <property type="match status" value="1"/>
</dbReference>
<dbReference type="Proteomes" id="UP000659388">
    <property type="component" value="Unassembled WGS sequence"/>
</dbReference>
<dbReference type="EMBL" id="JAESIY010000006">
    <property type="protein sequence ID" value="MBL3656838.1"/>
    <property type="molecule type" value="Genomic_DNA"/>
</dbReference>
<sequence>METRVLKYAEINSSKAIRNGEVVVDNPSQLIAKEYFKEIYMALDLKYPKFYKMDGLCQLALLATEMLIGDGDYKGDEIAIILGNKNASLSSDKQHYAAIASKENYFPSPAVFVYTLPNIMLGEICIKHKITGENSCFMMENIDADFLHTYVSHLFEADNYKYCITGFVDFTEENYIAKLFLAGSVDSSDSEATYKFDKTFNKIIP</sequence>
<dbReference type="GO" id="GO:0016746">
    <property type="term" value="F:acyltransferase activity"/>
    <property type="evidence" value="ECO:0007669"/>
    <property type="project" value="InterPro"/>
</dbReference>
<accession>A0A937FAC1</accession>
<evidence type="ECO:0000313" key="2">
    <source>
        <dbReference type="Proteomes" id="UP000659388"/>
    </source>
</evidence>
<evidence type="ECO:0000313" key="1">
    <source>
        <dbReference type="EMBL" id="MBL3656838.1"/>
    </source>
</evidence>
<dbReference type="AlphaFoldDB" id="A0A937FAC1"/>
<dbReference type="InterPro" id="IPR016039">
    <property type="entry name" value="Thiolase-like"/>
</dbReference>